<dbReference type="STRING" id="1122173.GCA_000482505_00598"/>
<proteinExistence type="predicted"/>
<name>A0A510KWK1_9FUSO</name>
<reference evidence="2 3" key="2">
    <citation type="submission" date="2019-07" db="EMBL/GenBank/DDBJ databases">
        <title>Complete Genome Sequence of Leptotrichia trevisanii Strain JMUB3935.</title>
        <authorList>
            <person name="Watanabe S."/>
            <person name="Cui L."/>
        </authorList>
    </citation>
    <scope>NUCLEOTIDE SEQUENCE [LARGE SCALE GENOMIC DNA]</scope>
    <source>
        <strain evidence="2 3">JMUB3935</strain>
    </source>
</reference>
<evidence type="ECO:0000313" key="4">
    <source>
        <dbReference type="Proteomes" id="UP000422644"/>
    </source>
</evidence>
<protein>
    <submittedName>
        <fullName evidence="2">Uncharacterized protein</fullName>
    </submittedName>
</protein>
<accession>A0A510KWK1</accession>
<dbReference type="AlphaFoldDB" id="A0A510KWK1"/>
<gene>
    <name evidence="1" type="ORF">JMUB3870_0038</name>
    <name evidence="2" type="ORF">JMUB3935_0039</name>
</gene>
<dbReference type="Proteomes" id="UP000422644">
    <property type="component" value="Chromosome"/>
</dbReference>
<sequence>MNIIKTKLKSDDYTTQTPILSDFNGLILKGLEYEFRHKNFIGLSLKT</sequence>
<reference evidence="1 4" key="1">
    <citation type="submission" date="2019-07" db="EMBL/GenBank/DDBJ databases">
        <title>Complete Genome Sequence of Leptotrichia trevisanii Strain JMUB3870.</title>
        <authorList>
            <person name="Watanabe S."/>
            <person name="Cui L."/>
        </authorList>
    </citation>
    <scope>NUCLEOTIDE SEQUENCE [LARGE SCALE GENOMIC DNA]</scope>
    <source>
        <strain evidence="1 4">JMUB3870</strain>
    </source>
</reference>
<dbReference type="EMBL" id="AP019840">
    <property type="protein sequence ID" value="BBM51090.1"/>
    <property type="molecule type" value="Genomic_DNA"/>
</dbReference>
<dbReference type="Proteomes" id="UP000321378">
    <property type="component" value="Chromosome"/>
</dbReference>
<evidence type="ECO:0000313" key="2">
    <source>
        <dbReference type="EMBL" id="BBM51090.1"/>
    </source>
</evidence>
<evidence type="ECO:0000313" key="3">
    <source>
        <dbReference type="Proteomes" id="UP000321378"/>
    </source>
</evidence>
<organism evidence="2 3">
    <name type="scientific">Leptotrichia trevisanii</name>
    <dbReference type="NCBI Taxonomy" id="109328"/>
    <lineage>
        <taxon>Bacteria</taxon>
        <taxon>Fusobacteriati</taxon>
        <taxon>Fusobacteriota</taxon>
        <taxon>Fusobacteriia</taxon>
        <taxon>Fusobacteriales</taxon>
        <taxon>Leptotrichiaceae</taxon>
        <taxon>Leptotrichia</taxon>
    </lineage>
</organism>
<keyword evidence="4" id="KW-1185">Reference proteome</keyword>
<dbReference type="EMBL" id="AP019831">
    <property type="protein sequence ID" value="BBM43949.1"/>
    <property type="molecule type" value="Genomic_DNA"/>
</dbReference>
<evidence type="ECO:0000313" key="1">
    <source>
        <dbReference type="EMBL" id="BBM43949.1"/>
    </source>
</evidence>